<comment type="caution">
    <text evidence="2">The sequence shown here is derived from an EMBL/GenBank/DDBJ whole genome shotgun (WGS) entry which is preliminary data.</text>
</comment>
<feature type="region of interest" description="Disordered" evidence="1">
    <location>
        <begin position="115"/>
        <end position="139"/>
    </location>
</feature>
<dbReference type="Proteomes" id="UP000554482">
    <property type="component" value="Unassembled WGS sequence"/>
</dbReference>
<gene>
    <name evidence="2" type="ORF">FRX31_032398</name>
</gene>
<feature type="compositionally biased region" description="Basic residues" evidence="1">
    <location>
        <begin position="176"/>
        <end position="188"/>
    </location>
</feature>
<reference evidence="2 3" key="1">
    <citation type="submission" date="2020-06" db="EMBL/GenBank/DDBJ databases">
        <title>Transcriptomic and genomic resources for Thalictrum thalictroides and T. hernandezii: Facilitating candidate gene discovery in an emerging model plant lineage.</title>
        <authorList>
            <person name="Arias T."/>
            <person name="Riano-Pachon D.M."/>
            <person name="Di Stilio V.S."/>
        </authorList>
    </citation>
    <scope>NUCLEOTIDE SEQUENCE [LARGE SCALE GENOMIC DNA]</scope>
    <source>
        <strain evidence="3">cv. WT478/WT964</strain>
        <tissue evidence="2">Leaves</tissue>
    </source>
</reference>
<proteinExistence type="predicted"/>
<protein>
    <submittedName>
        <fullName evidence="2">Uncharacterized protein</fullName>
    </submittedName>
</protein>
<dbReference type="AlphaFoldDB" id="A0A7J6V1A5"/>
<evidence type="ECO:0000256" key="1">
    <source>
        <dbReference type="SAM" id="MobiDB-lite"/>
    </source>
</evidence>
<sequence length="290" mass="32555">MFLSEFTQGYGEDVVIPNDAYDWNSVDGNLGNILFDDELSEYDSDYVAKCAAHTLLLRITLRCMKVVSNLYFIWMIGTRNLLIYIHHYGGKKQHRCSVCKGYNHNKSTCLGGGPEFEAAQGPAKKGATPRGGRPRTRPRKVLTPAAQAYVAVMEQQAAMEETMLSGMGRGMGRASTRGRGRTNTKGRGRAIPPKFPFYPTSPFYPTPQMHPTAPPTRVPMPPTHTYQYRPPMLTTFTSFQQDTTNPNLQPYMRAGNQTRQIFRPSNVFNFRTGNTIMSHSRLADSLICLE</sequence>
<keyword evidence="3" id="KW-1185">Reference proteome</keyword>
<evidence type="ECO:0000313" key="3">
    <source>
        <dbReference type="Proteomes" id="UP000554482"/>
    </source>
</evidence>
<feature type="region of interest" description="Disordered" evidence="1">
    <location>
        <begin position="167"/>
        <end position="206"/>
    </location>
</feature>
<organism evidence="2 3">
    <name type="scientific">Thalictrum thalictroides</name>
    <name type="common">Rue-anemone</name>
    <name type="synonym">Anemone thalictroides</name>
    <dbReference type="NCBI Taxonomy" id="46969"/>
    <lineage>
        <taxon>Eukaryota</taxon>
        <taxon>Viridiplantae</taxon>
        <taxon>Streptophyta</taxon>
        <taxon>Embryophyta</taxon>
        <taxon>Tracheophyta</taxon>
        <taxon>Spermatophyta</taxon>
        <taxon>Magnoliopsida</taxon>
        <taxon>Ranunculales</taxon>
        <taxon>Ranunculaceae</taxon>
        <taxon>Thalictroideae</taxon>
        <taxon>Thalictrum</taxon>
    </lineage>
</organism>
<accession>A0A7J6V1A5</accession>
<evidence type="ECO:0000313" key="2">
    <source>
        <dbReference type="EMBL" id="KAF5178015.1"/>
    </source>
</evidence>
<feature type="compositionally biased region" description="Low complexity" evidence="1">
    <location>
        <begin position="197"/>
        <end position="206"/>
    </location>
</feature>
<name>A0A7J6V1A5_THATH</name>
<dbReference type="EMBL" id="JABWDY010040585">
    <property type="protein sequence ID" value="KAF5178015.1"/>
    <property type="molecule type" value="Genomic_DNA"/>
</dbReference>